<comment type="caution">
    <text evidence="4">The sequence shown here is derived from an EMBL/GenBank/DDBJ whole genome shotgun (WGS) entry which is preliminary data.</text>
</comment>
<name>A0A2S5TFS2_9GAMM</name>
<keyword evidence="2" id="KW-0732">Signal</keyword>
<evidence type="ECO:0000313" key="5">
    <source>
        <dbReference type="Proteomes" id="UP000238220"/>
    </source>
</evidence>
<dbReference type="OrthoDB" id="556502at2"/>
<dbReference type="RefSeq" id="WP_104230358.1">
    <property type="nucleotide sequence ID" value="NZ_PSNW01000005.1"/>
</dbReference>
<reference evidence="4 5" key="1">
    <citation type="submission" date="2018-02" db="EMBL/GenBank/DDBJ databases">
        <title>Genome sequencing of Solimonas sp. HR-BB.</title>
        <authorList>
            <person name="Lee Y."/>
            <person name="Jeon C.O."/>
        </authorList>
    </citation>
    <scope>NUCLEOTIDE SEQUENCE [LARGE SCALE GENOMIC DNA]</scope>
    <source>
        <strain evidence="4 5">HR-BB</strain>
    </source>
</reference>
<feature type="domain" description="AB hydrolase-1" evidence="3">
    <location>
        <begin position="23"/>
        <end position="122"/>
    </location>
</feature>
<dbReference type="Pfam" id="PF00561">
    <property type="entry name" value="Abhydrolase_1"/>
    <property type="match status" value="1"/>
</dbReference>
<feature type="compositionally biased region" description="Basic and acidic residues" evidence="1">
    <location>
        <begin position="234"/>
        <end position="251"/>
    </location>
</feature>
<organism evidence="4 5">
    <name type="scientific">Solimonas fluminis</name>
    <dbReference type="NCBI Taxonomy" id="2086571"/>
    <lineage>
        <taxon>Bacteria</taxon>
        <taxon>Pseudomonadati</taxon>
        <taxon>Pseudomonadota</taxon>
        <taxon>Gammaproteobacteria</taxon>
        <taxon>Nevskiales</taxon>
        <taxon>Nevskiaceae</taxon>
        <taxon>Solimonas</taxon>
    </lineage>
</organism>
<dbReference type="PANTHER" id="PTHR37946">
    <property type="entry name" value="SLL1969 PROTEIN"/>
    <property type="match status" value="1"/>
</dbReference>
<accession>A0A2S5TFS2</accession>
<dbReference type="Proteomes" id="UP000238220">
    <property type="component" value="Unassembled WGS sequence"/>
</dbReference>
<feature type="chain" id="PRO_5015465982" evidence="2">
    <location>
        <begin position="19"/>
        <end position="264"/>
    </location>
</feature>
<keyword evidence="5" id="KW-1185">Reference proteome</keyword>
<feature type="signal peptide" evidence="2">
    <location>
        <begin position="1"/>
        <end position="18"/>
    </location>
</feature>
<evidence type="ECO:0000313" key="4">
    <source>
        <dbReference type="EMBL" id="PPE73843.1"/>
    </source>
</evidence>
<feature type="region of interest" description="Disordered" evidence="1">
    <location>
        <begin position="234"/>
        <end position="264"/>
    </location>
</feature>
<protein>
    <submittedName>
        <fullName evidence="4">Alpha/beta hydrolase</fullName>
    </submittedName>
</protein>
<dbReference type="EMBL" id="PSNW01000005">
    <property type="protein sequence ID" value="PPE73843.1"/>
    <property type="molecule type" value="Genomic_DNA"/>
</dbReference>
<gene>
    <name evidence="4" type="ORF">C3942_10585</name>
</gene>
<sequence>MRPLIMLALLLAALPAAAGAGQPVVLLHGLARSAASMEPMAQALRREGYQVCNIDYPSRAHDVTELAHDHVAPQVARCFPGEVRPIHYVTHSMGGILVRQLAATGEAGRIGRVVMLGPPNQGSEIVDRAAGWPLFRHYGGPAGGELGTGEGSAGRRLGPAPFELGVIAGDRSWNVLLSLVIPGPDDGKVAVTRTRLDGMQDFLLLPTSHPFMMRQPEALRQTLHFLRQGRFDRERDRRQDRRTAFAREDAAPKNAAIISSQYSR</sequence>
<keyword evidence="4" id="KW-0378">Hydrolase</keyword>
<evidence type="ECO:0000256" key="1">
    <source>
        <dbReference type="SAM" id="MobiDB-lite"/>
    </source>
</evidence>
<dbReference type="Gene3D" id="3.40.50.1820">
    <property type="entry name" value="alpha/beta hydrolase"/>
    <property type="match status" value="1"/>
</dbReference>
<dbReference type="GO" id="GO:0016787">
    <property type="term" value="F:hydrolase activity"/>
    <property type="evidence" value="ECO:0007669"/>
    <property type="project" value="UniProtKB-KW"/>
</dbReference>
<dbReference type="PANTHER" id="PTHR37946:SF1">
    <property type="entry name" value="SLL1969 PROTEIN"/>
    <property type="match status" value="1"/>
</dbReference>
<dbReference type="InterPro" id="IPR000073">
    <property type="entry name" value="AB_hydrolase_1"/>
</dbReference>
<proteinExistence type="predicted"/>
<evidence type="ECO:0000259" key="3">
    <source>
        <dbReference type="Pfam" id="PF00561"/>
    </source>
</evidence>
<dbReference type="InterPro" id="IPR029058">
    <property type="entry name" value="AB_hydrolase_fold"/>
</dbReference>
<dbReference type="SUPFAM" id="SSF53474">
    <property type="entry name" value="alpha/beta-Hydrolases"/>
    <property type="match status" value="1"/>
</dbReference>
<evidence type="ECO:0000256" key="2">
    <source>
        <dbReference type="SAM" id="SignalP"/>
    </source>
</evidence>
<dbReference type="AlphaFoldDB" id="A0A2S5TFS2"/>